<gene>
    <name evidence="1" type="ORF">GPM918_LOCUS43415</name>
    <name evidence="2" type="ORF">SRO942_LOCUS44909</name>
</gene>
<dbReference type="EMBL" id="CAJNOQ010039315">
    <property type="protein sequence ID" value="CAF1615959.1"/>
    <property type="molecule type" value="Genomic_DNA"/>
</dbReference>
<evidence type="ECO:0000313" key="3">
    <source>
        <dbReference type="Proteomes" id="UP000663829"/>
    </source>
</evidence>
<name>A0A816BX43_9BILA</name>
<evidence type="ECO:0000313" key="2">
    <source>
        <dbReference type="EMBL" id="CAF4502737.1"/>
    </source>
</evidence>
<feature type="non-terminal residue" evidence="1">
    <location>
        <position position="1"/>
    </location>
</feature>
<dbReference type="AlphaFoldDB" id="A0A816BX43"/>
<organism evidence="1 3">
    <name type="scientific">Didymodactylos carnosus</name>
    <dbReference type="NCBI Taxonomy" id="1234261"/>
    <lineage>
        <taxon>Eukaryota</taxon>
        <taxon>Metazoa</taxon>
        <taxon>Spiralia</taxon>
        <taxon>Gnathifera</taxon>
        <taxon>Rotifera</taxon>
        <taxon>Eurotatoria</taxon>
        <taxon>Bdelloidea</taxon>
        <taxon>Philodinida</taxon>
        <taxon>Philodinidae</taxon>
        <taxon>Didymodactylos</taxon>
    </lineage>
</organism>
<keyword evidence="3" id="KW-1185">Reference proteome</keyword>
<dbReference type="Proteomes" id="UP000681722">
    <property type="component" value="Unassembled WGS sequence"/>
</dbReference>
<reference evidence="1" key="1">
    <citation type="submission" date="2021-02" db="EMBL/GenBank/DDBJ databases">
        <authorList>
            <person name="Nowell W R."/>
        </authorList>
    </citation>
    <scope>NUCLEOTIDE SEQUENCE</scope>
</reference>
<dbReference type="Proteomes" id="UP000663829">
    <property type="component" value="Unassembled WGS sequence"/>
</dbReference>
<sequence length="58" mass="6422">LAERGRIAGIAILDAVENSQRFTNSKTQLVEESANSQMHLAMDAGIPRKRVNQIVIPY</sequence>
<proteinExistence type="predicted"/>
<dbReference type="EMBL" id="CAJOBC010106281">
    <property type="protein sequence ID" value="CAF4502737.1"/>
    <property type="molecule type" value="Genomic_DNA"/>
</dbReference>
<accession>A0A816BX43</accession>
<comment type="caution">
    <text evidence="1">The sequence shown here is derived from an EMBL/GenBank/DDBJ whole genome shotgun (WGS) entry which is preliminary data.</text>
</comment>
<protein>
    <submittedName>
        <fullName evidence="1">Uncharacterized protein</fullName>
    </submittedName>
</protein>
<evidence type="ECO:0000313" key="1">
    <source>
        <dbReference type="EMBL" id="CAF1615959.1"/>
    </source>
</evidence>